<organism evidence="2 3">
    <name type="scientific">Kockovaella imperatae</name>
    <dbReference type="NCBI Taxonomy" id="4999"/>
    <lineage>
        <taxon>Eukaryota</taxon>
        <taxon>Fungi</taxon>
        <taxon>Dikarya</taxon>
        <taxon>Basidiomycota</taxon>
        <taxon>Agaricomycotina</taxon>
        <taxon>Tremellomycetes</taxon>
        <taxon>Tremellales</taxon>
        <taxon>Cuniculitremaceae</taxon>
        <taxon>Kockovaella</taxon>
    </lineage>
</organism>
<evidence type="ECO:0000313" key="2">
    <source>
        <dbReference type="EMBL" id="ORX39973.1"/>
    </source>
</evidence>
<dbReference type="Proteomes" id="UP000193218">
    <property type="component" value="Unassembled WGS sequence"/>
</dbReference>
<dbReference type="GeneID" id="33554080"/>
<dbReference type="InParanoid" id="A0A1Y1UPM4"/>
<accession>A0A1Y1UPM4</accession>
<feature type="region of interest" description="Disordered" evidence="1">
    <location>
        <begin position="145"/>
        <end position="172"/>
    </location>
</feature>
<evidence type="ECO:0000313" key="3">
    <source>
        <dbReference type="Proteomes" id="UP000193218"/>
    </source>
</evidence>
<comment type="caution">
    <text evidence="2">The sequence shown here is derived from an EMBL/GenBank/DDBJ whole genome shotgun (WGS) entry which is preliminary data.</text>
</comment>
<reference evidence="2 3" key="1">
    <citation type="submission" date="2017-03" db="EMBL/GenBank/DDBJ databases">
        <title>Widespread Adenine N6-methylation of Active Genes in Fungi.</title>
        <authorList>
            <consortium name="DOE Joint Genome Institute"/>
            <person name="Mondo S.J."/>
            <person name="Dannebaum R.O."/>
            <person name="Kuo R.C."/>
            <person name="Louie K.B."/>
            <person name="Bewick A.J."/>
            <person name="Labutti K."/>
            <person name="Haridas S."/>
            <person name="Kuo A."/>
            <person name="Salamov A."/>
            <person name="Ahrendt S.R."/>
            <person name="Lau R."/>
            <person name="Bowen B.P."/>
            <person name="Lipzen A."/>
            <person name="Sullivan W."/>
            <person name="Andreopoulos W.B."/>
            <person name="Clum A."/>
            <person name="Lindquist E."/>
            <person name="Daum C."/>
            <person name="Northen T.R."/>
            <person name="Ramamoorthy G."/>
            <person name="Schmitz R.J."/>
            <person name="Gryganskyi A."/>
            <person name="Culley D."/>
            <person name="Magnuson J."/>
            <person name="James T.Y."/>
            <person name="O'Malley M.A."/>
            <person name="Stajich J.E."/>
            <person name="Spatafora J.W."/>
            <person name="Visel A."/>
            <person name="Grigoriev I.V."/>
        </authorList>
    </citation>
    <scope>NUCLEOTIDE SEQUENCE [LARGE SCALE GENOMIC DNA]</scope>
    <source>
        <strain evidence="2 3">NRRL Y-17943</strain>
    </source>
</reference>
<evidence type="ECO:0000256" key="1">
    <source>
        <dbReference type="SAM" id="MobiDB-lite"/>
    </source>
</evidence>
<feature type="compositionally biased region" description="Basic and acidic residues" evidence="1">
    <location>
        <begin position="94"/>
        <end position="110"/>
    </location>
</feature>
<sequence>MAGSSRQHPKSPISSARHLLSAYMNSSTSHYLHADAQLFSGGTTQSAFSEPPLQSNLTPTMSTPEPVERDLPSQISSSQHEAWSPEASRLPIQDSRKIEKKRSPEANEDLNVRDGVEKRIKIERVSKGLLEHEEGDLKSELANFTTKSSGVRSRTNGRSTMPRRPPADPQLLSTEDEAPAEHLRDLTSTHLQIRGRPPTQKEILSCLTDFFGHKLKWDELSHKNFELDEVREYYAEQHARKHDITLDNFLSNDSGAVAFRKALIREYRVSKDRLNPQGIDLRADAQERT</sequence>
<protein>
    <submittedName>
        <fullName evidence="2">Uncharacterized protein</fullName>
    </submittedName>
</protein>
<gene>
    <name evidence="2" type="ORF">BD324DRAFT_247122</name>
</gene>
<feature type="compositionally biased region" description="Polar residues" evidence="1">
    <location>
        <begin position="145"/>
        <end position="159"/>
    </location>
</feature>
<dbReference type="RefSeq" id="XP_021873758.1">
    <property type="nucleotide sequence ID" value="XM_022012272.1"/>
</dbReference>
<dbReference type="EMBL" id="NBSH01000002">
    <property type="protein sequence ID" value="ORX39973.1"/>
    <property type="molecule type" value="Genomic_DNA"/>
</dbReference>
<name>A0A1Y1UPM4_9TREE</name>
<keyword evidence="3" id="KW-1185">Reference proteome</keyword>
<proteinExistence type="predicted"/>
<dbReference type="AlphaFoldDB" id="A0A1Y1UPM4"/>
<feature type="compositionally biased region" description="Polar residues" evidence="1">
    <location>
        <begin position="42"/>
        <end position="63"/>
    </location>
</feature>
<feature type="region of interest" description="Disordered" evidence="1">
    <location>
        <begin position="42"/>
        <end position="110"/>
    </location>
</feature>